<sequence length="325" mass="34705">MKDAFSTAALNDGLPSNNGNIANAEKELGTHFKAAALSIATLYKSSLASSKQAFGAGYLACLKDMQTFMHAGVSIQGQGPGSPEDSDGLTIGRIMDWVEARLEALKDVEEDEEDDKERESPQIPPAAPPGPMSSTSRGAPRSDSKAQSHPPDREEQVRNERVYSTSGNASPAMSRSISPPLHKSSGHRKDRGSAVHHPPHYPFELVLPNDSAVEFPLISHNGTSTSENSLTALAMSHINVPDPAVNVGIGSKRRFASLVDAPASSSRSPSQPSGGPRRRARNSRVTSTQHANSSISGPREHSNTSPVTGYEAMDVEERPRKSARR</sequence>
<dbReference type="PANTHER" id="PTHR38645">
    <property type="entry name" value="CHROMOSOME 9, WHOLE GENOME SHOTGUN SEQUENCE"/>
    <property type="match status" value="1"/>
</dbReference>
<protein>
    <submittedName>
        <fullName evidence="2">Uncharacterized protein</fullName>
    </submittedName>
</protein>
<dbReference type="EMBL" id="MU129123">
    <property type="protein sequence ID" value="KAF9506126.1"/>
    <property type="molecule type" value="Genomic_DNA"/>
</dbReference>
<keyword evidence="3" id="KW-1185">Reference proteome</keyword>
<feature type="compositionally biased region" description="Basic and acidic residues" evidence="1">
    <location>
        <begin position="315"/>
        <end position="325"/>
    </location>
</feature>
<evidence type="ECO:0000313" key="2">
    <source>
        <dbReference type="EMBL" id="KAF9506126.1"/>
    </source>
</evidence>
<dbReference type="PANTHER" id="PTHR38645:SF1">
    <property type="entry name" value="YALI0F12243P"/>
    <property type="match status" value="1"/>
</dbReference>
<dbReference type="Proteomes" id="UP000886523">
    <property type="component" value="Unassembled WGS sequence"/>
</dbReference>
<proteinExistence type="predicted"/>
<reference evidence="2" key="1">
    <citation type="journal article" date="2020" name="Nat. Commun.">
        <title>Large-scale genome sequencing of mycorrhizal fungi provides insights into the early evolution of symbiotic traits.</title>
        <authorList>
            <person name="Miyauchi S."/>
            <person name="Kiss E."/>
            <person name="Kuo A."/>
            <person name="Drula E."/>
            <person name="Kohler A."/>
            <person name="Sanchez-Garcia M."/>
            <person name="Morin E."/>
            <person name="Andreopoulos B."/>
            <person name="Barry K.W."/>
            <person name="Bonito G."/>
            <person name="Buee M."/>
            <person name="Carver A."/>
            <person name="Chen C."/>
            <person name="Cichocki N."/>
            <person name="Clum A."/>
            <person name="Culley D."/>
            <person name="Crous P.W."/>
            <person name="Fauchery L."/>
            <person name="Girlanda M."/>
            <person name="Hayes R.D."/>
            <person name="Keri Z."/>
            <person name="LaButti K."/>
            <person name="Lipzen A."/>
            <person name="Lombard V."/>
            <person name="Magnuson J."/>
            <person name="Maillard F."/>
            <person name="Murat C."/>
            <person name="Nolan M."/>
            <person name="Ohm R.A."/>
            <person name="Pangilinan J."/>
            <person name="Pereira M.F."/>
            <person name="Perotto S."/>
            <person name="Peter M."/>
            <person name="Pfister S."/>
            <person name="Riley R."/>
            <person name="Sitrit Y."/>
            <person name="Stielow J.B."/>
            <person name="Szollosi G."/>
            <person name="Zifcakova L."/>
            <person name="Stursova M."/>
            <person name="Spatafora J.W."/>
            <person name="Tedersoo L."/>
            <person name="Vaario L.M."/>
            <person name="Yamada A."/>
            <person name="Yan M."/>
            <person name="Wang P."/>
            <person name="Xu J."/>
            <person name="Bruns T."/>
            <person name="Baldrian P."/>
            <person name="Vilgalys R."/>
            <person name="Dunand C."/>
            <person name="Henrissat B."/>
            <person name="Grigoriev I.V."/>
            <person name="Hibbett D."/>
            <person name="Nagy L.G."/>
            <person name="Martin F.M."/>
        </authorList>
    </citation>
    <scope>NUCLEOTIDE SEQUENCE</scope>
    <source>
        <strain evidence="2">UP504</strain>
    </source>
</reference>
<evidence type="ECO:0000256" key="1">
    <source>
        <dbReference type="SAM" id="MobiDB-lite"/>
    </source>
</evidence>
<feature type="region of interest" description="Disordered" evidence="1">
    <location>
        <begin position="108"/>
        <end position="201"/>
    </location>
</feature>
<dbReference type="InterPro" id="IPR029196">
    <property type="entry name" value="HAPSTR1-like"/>
</dbReference>
<comment type="caution">
    <text evidence="2">The sequence shown here is derived from an EMBL/GenBank/DDBJ whole genome shotgun (WGS) entry which is preliminary data.</text>
</comment>
<organism evidence="2 3">
    <name type="scientific">Hydnum rufescens UP504</name>
    <dbReference type="NCBI Taxonomy" id="1448309"/>
    <lineage>
        <taxon>Eukaryota</taxon>
        <taxon>Fungi</taxon>
        <taxon>Dikarya</taxon>
        <taxon>Basidiomycota</taxon>
        <taxon>Agaricomycotina</taxon>
        <taxon>Agaricomycetes</taxon>
        <taxon>Cantharellales</taxon>
        <taxon>Hydnaceae</taxon>
        <taxon>Hydnum</taxon>
    </lineage>
</organism>
<dbReference type="AlphaFoldDB" id="A0A9P6AI36"/>
<feature type="region of interest" description="Disordered" evidence="1">
    <location>
        <begin position="258"/>
        <end position="325"/>
    </location>
</feature>
<dbReference type="Pfam" id="PF15251">
    <property type="entry name" value="TAPR1-like"/>
    <property type="match status" value="1"/>
</dbReference>
<feature type="compositionally biased region" description="Polar residues" evidence="1">
    <location>
        <begin position="162"/>
        <end position="177"/>
    </location>
</feature>
<feature type="compositionally biased region" description="Basic and acidic residues" evidence="1">
    <location>
        <begin position="140"/>
        <end position="161"/>
    </location>
</feature>
<name>A0A9P6AI36_9AGAM</name>
<gene>
    <name evidence="2" type="ORF">BS47DRAFT_1321957</name>
</gene>
<feature type="compositionally biased region" description="Pro residues" evidence="1">
    <location>
        <begin position="122"/>
        <end position="131"/>
    </location>
</feature>
<accession>A0A9P6AI36</accession>
<dbReference type="OrthoDB" id="21418at2759"/>
<feature type="compositionally biased region" description="Polar residues" evidence="1">
    <location>
        <begin position="283"/>
        <end position="296"/>
    </location>
</feature>
<feature type="compositionally biased region" description="Low complexity" evidence="1">
    <location>
        <begin position="261"/>
        <end position="275"/>
    </location>
</feature>
<evidence type="ECO:0000313" key="3">
    <source>
        <dbReference type="Proteomes" id="UP000886523"/>
    </source>
</evidence>